<dbReference type="RefSeq" id="WP_148918178.1">
    <property type="nucleotide sequence ID" value="NZ_VTAV01000002.1"/>
</dbReference>
<gene>
    <name evidence="2" type="ORF">FXV77_05380</name>
</gene>
<proteinExistence type="predicted"/>
<dbReference type="AlphaFoldDB" id="A0A5D4H9Y8"/>
<evidence type="ECO:0000259" key="1">
    <source>
        <dbReference type="Pfam" id="PF20251"/>
    </source>
</evidence>
<evidence type="ECO:0000313" key="3">
    <source>
        <dbReference type="Proteomes" id="UP000322362"/>
    </source>
</evidence>
<dbReference type="EMBL" id="VTAV01000002">
    <property type="protein sequence ID" value="TYR37437.1"/>
    <property type="molecule type" value="Genomic_DNA"/>
</dbReference>
<sequence length="171" mass="19210">MKKTLVILSISFKIAIFVFTVTGCHGHNNNKAGEILADTPIKSDMGISKIQLLEQDDIGLKLEVTPKTFQLADQTMTGEYSVINESSHAISYGQGFDLEHFRDNEWKEIPFEMAIEDIALGLNPDQSQTFPLMLSKILTNGQVGKYRIVKYVKTKPNDKQKIKLTAEFSVE</sequence>
<dbReference type="PROSITE" id="PS51257">
    <property type="entry name" value="PROKAR_LIPOPROTEIN"/>
    <property type="match status" value="1"/>
</dbReference>
<feature type="domain" description="Bacterial Ig-like" evidence="1">
    <location>
        <begin position="58"/>
        <end position="168"/>
    </location>
</feature>
<evidence type="ECO:0000313" key="2">
    <source>
        <dbReference type="EMBL" id="TYR37437.1"/>
    </source>
</evidence>
<reference evidence="2 3" key="1">
    <citation type="submission" date="2019-08" db="EMBL/GenBank/DDBJ databases">
        <title>Phlebobacter frassis gen. nov. sp. nov., a new member of family Sphingobacteriaceae isolated from sand fly rearing media.</title>
        <authorList>
            <person name="Kakumanu M.L."/>
            <person name="Marayati B.F."/>
            <person name="Wada-Katsumata A."/>
            <person name="Wasserberg G."/>
            <person name="Schal C."/>
            <person name="Apperson C.S."/>
            <person name="Ponnusamy L."/>
        </authorList>
    </citation>
    <scope>NUCLEOTIDE SEQUENCE [LARGE SCALE GENOMIC DNA]</scope>
    <source>
        <strain evidence="2 3">SSI9</strain>
    </source>
</reference>
<comment type="caution">
    <text evidence="2">The sequence shown here is derived from an EMBL/GenBank/DDBJ whole genome shotgun (WGS) entry which is preliminary data.</text>
</comment>
<organism evidence="2 3">
    <name type="scientific">Sphingobacterium phlebotomi</name>
    <dbReference type="NCBI Taxonomy" id="2605433"/>
    <lineage>
        <taxon>Bacteria</taxon>
        <taxon>Pseudomonadati</taxon>
        <taxon>Bacteroidota</taxon>
        <taxon>Sphingobacteriia</taxon>
        <taxon>Sphingobacteriales</taxon>
        <taxon>Sphingobacteriaceae</taxon>
        <taxon>Sphingobacterium</taxon>
    </lineage>
</organism>
<dbReference type="InterPro" id="IPR046878">
    <property type="entry name" value="Big_14"/>
</dbReference>
<accession>A0A5D4H9Y8</accession>
<dbReference type="Pfam" id="PF20251">
    <property type="entry name" value="Big_14"/>
    <property type="match status" value="1"/>
</dbReference>
<name>A0A5D4H9Y8_9SPHI</name>
<keyword evidence="3" id="KW-1185">Reference proteome</keyword>
<protein>
    <recommendedName>
        <fullName evidence="1">Bacterial Ig-like domain-containing protein</fullName>
    </recommendedName>
</protein>
<dbReference type="Proteomes" id="UP000322362">
    <property type="component" value="Unassembled WGS sequence"/>
</dbReference>